<dbReference type="Proteomes" id="UP001208570">
    <property type="component" value="Unassembled WGS sequence"/>
</dbReference>
<organism evidence="2 3">
    <name type="scientific">Paralvinella palmiformis</name>
    <dbReference type="NCBI Taxonomy" id="53620"/>
    <lineage>
        <taxon>Eukaryota</taxon>
        <taxon>Metazoa</taxon>
        <taxon>Spiralia</taxon>
        <taxon>Lophotrochozoa</taxon>
        <taxon>Annelida</taxon>
        <taxon>Polychaeta</taxon>
        <taxon>Sedentaria</taxon>
        <taxon>Canalipalpata</taxon>
        <taxon>Terebellida</taxon>
        <taxon>Terebelliformia</taxon>
        <taxon>Alvinellidae</taxon>
        <taxon>Paralvinella</taxon>
    </lineage>
</organism>
<gene>
    <name evidence="2" type="ORF">LSH36_187g05000</name>
</gene>
<protein>
    <submittedName>
        <fullName evidence="2">Uncharacterized protein</fullName>
    </submittedName>
</protein>
<dbReference type="InterPro" id="IPR016186">
    <property type="entry name" value="C-type_lectin-like/link_sf"/>
</dbReference>
<sequence>MYIKVLMFLLRCAAVIYCHCTSRRYYKMEGKYYTNNIIVGPTARVVPVEVCRRACVLDLRCFAYQMRWSDETSTIGYCETVSFRSAGFNGTEYNSSYTLYAKSPSAWLGGRRYSTGVDDFVWAYTNTSVQDSGFTFWRSGEPTDPRDPAEPADCMRIRNGFQCAELDTMCKPKNTISSKVHLTKVSRLTEDRTIITVLVNIKGSSCCVSELLASHVFEDQYGERQRQASIFFDRELPVLVEMKLYARTVIIRKH</sequence>
<name>A0AAD9N7B2_9ANNE</name>
<proteinExistence type="predicted"/>
<comment type="caution">
    <text evidence="2">The sequence shown here is derived from an EMBL/GenBank/DDBJ whole genome shotgun (WGS) entry which is preliminary data.</text>
</comment>
<dbReference type="InterPro" id="IPR016187">
    <property type="entry name" value="CTDL_fold"/>
</dbReference>
<dbReference type="AlphaFoldDB" id="A0AAD9N7B2"/>
<keyword evidence="3" id="KW-1185">Reference proteome</keyword>
<dbReference type="SUPFAM" id="SSF56436">
    <property type="entry name" value="C-type lectin-like"/>
    <property type="match status" value="1"/>
</dbReference>
<dbReference type="Gene3D" id="3.10.100.10">
    <property type="entry name" value="Mannose-Binding Protein A, subunit A"/>
    <property type="match status" value="1"/>
</dbReference>
<feature type="signal peptide" evidence="1">
    <location>
        <begin position="1"/>
        <end position="18"/>
    </location>
</feature>
<feature type="chain" id="PRO_5042266877" evidence="1">
    <location>
        <begin position="19"/>
        <end position="254"/>
    </location>
</feature>
<evidence type="ECO:0000313" key="3">
    <source>
        <dbReference type="Proteomes" id="UP001208570"/>
    </source>
</evidence>
<accession>A0AAD9N7B2</accession>
<keyword evidence="1" id="KW-0732">Signal</keyword>
<evidence type="ECO:0000313" key="2">
    <source>
        <dbReference type="EMBL" id="KAK2157661.1"/>
    </source>
</evidence>
<reference evidence="2" key="1">
    <citation type="journal article" date="2023" name="Mol. Biol. Evol.">
        <title>Third-Generation Sequencing Reveals the Adaptive Role of the Epigenome in Three Deep-Sea Polychaetes.</title>
        <authorList>
            <person name="Perez M."/>
            <person name="Aroh O."/>
            <person name="Sun Y."/>
            <person name="Lan Y."/>
            <person name="Juniper S.K."/>
            <person name="Young C.R."/>
            <person name="Angers B."/>
            <person name="Qian P.Y."/>
        </authorList>
    </citation>
    <scope>NUCLEOTIDE SEQUENCE</scope>
    <source>
        <strain evidence="2">P08H-3</strain>
    </source>
</reference>
<evidence type="ECO:0000256" key="1">
    <source>
        <dbReference type="SAM" id="SignalP"/>
    </source>
</evidence>
<dbReference type="EMBL" id="JAODUP010000187">
    <property type="protein sequence ID" value="KAK2157661.1"/>
    <property type="molecule type" value="Genomic_DNA"/>
</dbReference>